<dbReference type="OrthoDB" id="10385644at2759"/>
<accession>A0A8X6HVV0</accession>
<sequence>MKLFIVKRFHERKNICSSLLILLEVFNRNRNKALGRPDSHFYMFFTKPVLKRLKELDVTFNRSMGLTGLTLLTKNKAFQFFTFLEFYERNNAAGKYAITRLPPKLSLR</sequence>
<comment type="caution">
    <text evidence="1">The sequence shown here is derived from an EMBL/GenBank/DDBJ whole genome shotgun (WGS) entry which is preliminary data.</text>
</comment>
<dbReference type="AlphaFoldDB" id="A0A8X6HVV0"/>
<proteinExistence type="predicted"/>
<gene>
    <name evidence="1" type="ORF">TNCT_662661</name>
</gene>
<reference evidence="1" key="1">
    <citation type="submission" date="2020-07" db="EMBL/GenBank/DDBJ databases">
        <title>Multicomponent nature underlies the extraordinary mechanical properties of spider dragline silk.</title>
        <authorList>
            <person name="Kono N."/>
            <person name="Nakamura H."/>
            <person name="Mori M."/>
            <person name="Yoshida Y."/>
            <person name="Ohtoshi R."/>
            <person name="Malay A.D."/>
            <person name="Moran D.A.P."/>
            <person name="Tomita M."/>
            <person name="Numata K."/>
            <person name="Arakawa K."/>
        </authorList>
    </citation>
    <scope>NUCLEOTIDE SEQUENCE</scope>
</reference>
<dbReference type="EMBL" id="BMAO01006684">
    <property type="protein sequence ID" value="GFR10579.1"/>
    <property type="molecule type" value="Genomic_DNA"/>
</dbReference>
<name>A0A8X6HVV0_TRICU</name>
<keyword evidence="2" id="KW-1185">Reference proteome</keyword>
<dbReference type="Proteomes" id="UP000887116">
    <property type="component" value="Unassembled WGS sequence"/>
</dbReference>
<evidence type="ECO:0000313" key="1">
    <source>
        <dbReference type="EMBL" id="GFR10579.1"/>
    </source>
</evidence>
<protein>
    <submittedName>
        <fullName evidence="1">Uncharacterized protein</fullName>
    </submittedName>
</protein>
<evidence type="ECO:0000313" key="2">
    <source>
        <dbReference type="Proteomes" id="UP000887116"/>
    </source>
</evidence>
<organism evidence="1 2">
    <name type="scientific">Trichonephila clavata</name>
    <name type="common">Joro spider</name>
    <name type="synonym">Nephila clavata</name>
    <dbReference type="NCBI Taxonomy" id="2740835"/>
    <lineage>
        <taxon>Eukaryota</taxon>
        <taxon>Metazoa</taxon>
        <taxon>Ecdysozoa</taxon>
        <taxon>Arthropoda</taxon>
        <taxon>Chelicerata</taxon>
        <taxon>Arachnida</taxon>
        <taxon>Araneae</taxon>
        <taxon>Araneomorphae</taxon>
        <taxon>Entelegynae</taxon>
        <taxon>Araneoidea</taxon>
        <taxon>Nephilidae</taxon>
        <taxon>Trichonephila</taxon>
    </lineage>
</organism>